<organism evidence="2 3">
    <name type="scientific">Phyllostomus discolor</name>
    <name type="common">pale spear-nosed bat</name>
    <dbReference type="NCBI Taxonomy" id="89673"/>
    <lineage>
        <taxon>Eukaryota</taxon>
        <taxon>Metazoa</taxon>
        <taxon>Chordata</taxon>
        <taxon>Craniata</taxon>
        <taxon>Vertebrata</taxon>
        <taxon>Euteleostomi</taxon>
        <taxon>Mammalia</taxon>
        <taxon>Eutheria</taxon>
        <taxon>Laurasiatheria</taxon>
        <taxon>Chiroptera</taxon>
        <taxon>Yangochiroptera</taxon>
        <taxon>Phyllostomidae</taxon>
        <taxon>Phyllostominae</taxon>
        <taxon>Phyllostomus</taxon>
    </lineage>
</organism>
<name>A0A834EEV6_9CHIR</name>
<accession>A0A834EEV6</accession>
<reference evidence="2 3" key="1">
    <citation type="journal article" date="2020" name="Nature">
        <title>Six reference-quality genomes reveal evolution of bat adaptations.</title>
        <authorList>
            <person name="Jebb D."/>
            <person name="Huang Z."/>
            <person name="Pippel M."/>
            <person name="Hughes G.M."/>
            <person name="Lavrichenko K."/>
            <person name="Devanna P."/>
            <person name="Winkler S."/>
            <person name="Jermiin L.S."/>
            <person name="Skirmuntt E.C."/>
            <person name="Katzourakis A."/>
            <person name="Burkitt-Gray L."/>
            <person name="Ray D.A."/>
            <person name="Sullivan K.A.M."/>
            <person name="Roscito J.G."/>
            <person name="Kirilenko B.M."/>
            <person name="Davalos L.M."/>
            <person name="Corthals A.P."/>
            <person name="Power M.L."/>
            <person name="Jones G."/>
            <person name="Ransome R.D."/>
            <person name="Dechmann D.K.N."/>
            <person name="Locatelli A.G."/>
            <person name="Puechmaille S.J."/>
            <person name="Fedrigo O."/>
            <person name="Jarvis E.D."/>
            <person name="Hiller M."/>
            <person name="Vernes S.C."/>
            <person name="Myers E.W."/>
            <person name="Teeling E.C."/>
        </authorList>
    </citation>
    <scope>NUCLEOTIDE SEQUENCE [LARGE SCALE GENOMIC DNA]</scope>
    <source>
        <strain evidence="2">Bat1K_MPI-CBG_1</strain>
    </source>
</reference>
<feature type="region of interest" description="Disordered" evidence="1">
    <location>
        <begin position="1"/>
        <end position="29"/>
    </location>
</feature>
<gene>
    <name evidence="2" type="ORF">HJG60_010453</name>
</gene>
<proteinExistence type="predicted"/>
<comment type="caution">
    <text evidence="2">The sequence shown here is derived from an EMBL/GenBank/DDBJ whole genome shotgun (WGS) entry which is preliminary data.</text>
</comment>
<evidence type="ECO:0000313" key="2">
    <source>
        <dbReference type="EMBL" id="KAF6114454.1"/>
    </source>
</evidence>
<dbReference type="AlphaFoldDB" id="A0A834EEV6"/>
<evidence type="ECO:0000313" key="3">
    <source>
        <dbReference type="Proteomes" id="UP000664940"/>
    </source>
</evidence>
<dbReference type="EMBL" id="JABVXQ010000004">
    <property type="protein sequence ID" value="KAF6114454.1"/>
    <property type="molecule type" value="Genomic_DNA"/>
</dbReference>
<protein>
    <submittedName>
        <fullName evidence="2">Uncharacterized protein</fullName>
    </submittedName>
</protein>
<feature type="region of interest" description="Disordered" evidence="1">
    <location>
        <begin position="52"/>
        <end position="97"/>
    </location>
</feature>
<dbReference type="Proteomes" id="UP000664940">
    <property type="component" value="Unassembled WGS sequence"/>
</dbReference>
<feature type="compositionally biased region" description="Basic and acidic residues" evidence="1">
    <location>
        <begin position="1"/>
        <end position="22"/>
    </location>
</feature>
<evidence type="ECO:0000256" key="1">
    <source>
        <dbReference type="SAM" id="MobiDB-lite"/>
    </source>
</evidence>
<sequence>MDASHPRVPESGKDQEVPKRGVGDPIDSSVAGIAREDLAAETRAALLEKCEVSSVPLTRPGAGPAGAGGRGPTLPSTDPGPGHRAEPPPHLWEPAGHRQAGCFFNSKSETSVYLGKISNGSNLV</sequence>